<dbReference type="PANTHER" id="PTHR10545">
    <property type="entry name" value="DIAMINE N-ACETYLTRANSFERASE"/>
    <property type="match status" value="1"/>
</dbReference>
<evidence type="ECO:0000313" key="4">
    <source>
        <dbReference type="EMBL" id="MBC3910674.1"/>
    </source>
</evidence>
<dbReference type="RefSeq" id="WP_186956241.1">
    <property type="nucleotide sequence ID" value="NZ_JACOFX010000018.1"/>
</dbReference>
<dbReference type="PANTHER" id="PTHR10545:SF29">
    <property type="entry name" value="GH14572P-RELATED"/>
    <property type="match status" value="1"/>
</dbReference>
<keyword evidence="2" id="KW-0012">Acyltransferase</keyword>
<dbReference type="InterPro" id="IPR016181">
    <property type="entry name" value="Acyl_CoA_acyltransferase"/>
</dbReference>
<dbReference type="CDD" id="cd04301">
    <property type="entry name" value="NAT_SF"/>
    <property type="match status" value="1"/>
</dbReference>
<keyword evidence="5" id="KW-1185">Reference proteome</keyword>
<organism evidence="4 5">
    <name type="scientific">Undibacterium umbellatum</name>
    <dbReference type="NCBI Taxonomy" id="2762300"/>
    <lineage>
        <taxon>Bacteria</taxon>
        <taxon>Pseudomonadati</taxon>
        <taxon>Pseudomonadota</taxon>
        <taxon>Betaproteobacteria</taxon>
        <taxon>Burkholderiales</taxon>
        <taxon>Oxalobacteraceae</taxon>
        <taxon>Undibacterium</taxon>
    </lineage>
</organism>
<dbReference type="Pfam" id="PF00583">
    <property type="entry name" value="Acetyltransf_1"/>
    <property type="match status" value="1"/>
</dbReference>
<dbReference type="InterPro" id="IPR051016">
    <property type="entry name" value="Diverse_Substrate_AcTransf"/>
</dbReference>
<accession>A0ABR6ZG64</accession>
<name>A0ABR6ZG64_9BURK</name>
<dbReference type="InterPro" id="IPR000182">
    <property type="entry name" value="GNAT_dom"/>
</dbReference>
<reference evidence="4 5" key="1">
    <citation type="submission" date="2020-08" db="EMBL/GenBank/DDBJ databases">
        <title>Novel species isolated from subtropical streams in China.</title>
        <authorList>
            <person name="Lu H."/>
        </authorList>
    </citation>
    <scope>NUCLEOTIDE SEQUENCE [LARGE SCALE GENOMIC DNA]</scope>
    <source>
        <strain evidence="4 5">NL8W</strain>
    </source>
</reference>
<evidence type="ECO:0000313" key="5">
    <source>
        <dbReference type="Proteomes" id="UP000646911"/>
    </source>
</evidence>
<comment type="caution">
    <text evidence="4">The sequence shown here is derived from an EMBL/GenBank/DDBJ whole genome shotgun (WGS) entry which is preliminary data.</text>
</comment>
<dbReference type="PROSITE" id="PS51186">
    <property type="entry name" value="GNAT"/>
    <property type="match status" value="1"/>
</dbReference>
<evidence type="ECO:0000256" key="1">
    <source>
        <dbReference type="ARBA" id="ARBA00022679"/>
    </source>
</evidence>
<feature type="domain" description="N-acetyltransferase" evidence="3">
    <location>
        <begin position="1"/>
        <end position="167"/>
    </location>
</feature>
<protein>
    <submittedName>
        <fullName evidence="4">GNAT family N-acetyltransferase</fullName>
    </submittedName>
</protein>
<proteinExistence type="predicted"/>
<evidence type="ECO:0000259" key="3">
    <source>
        <dbReference type="PROSITE" id="PS51186"/>
    </source>
</evidence>
<dbReference type="Gene3D" id="3.40.630.30">
    <property type="match status" value="1"/>
</dbReference>
<dbReference type="SUPFAM" id="SSF55729">
    <property type="entry name" value="Acyl-CoA N-acyltransferases (Nat)"/>
    <property type="match status" value="1"/>
</dbReference>
<dbReference type="Proteomes" id="UP000646911">
    <property type="component" value="Unassembled WGS sequence"/>
</dbReference>
<keyword evidence="1" id="KW-0808">Transferase</keyword>
<dbReference type="EMBL" id="JACOFX010000018">
    <property type="protein sequence ID" value="MBC3910674.1"/>
    <property type="molecule type" value="Genomic_DNA"/>
</dbReference>
<sequence length="174" mass="19263">MHIDFLQAAQHESVIDLLHDIGTHYNGAHAATREVVKAHFMSQLLAADSAVRIAVAMRDDGMVTGLIAITIFHSFVNPVAGESGQLFIKELYVHSNARRTGVGEALMQWAARYALNNGCARMDWHVMAYNDKARNFYESLGAAHVVERLHYRLDGEDLARLGSLTNLNKGDEST</sequence>
<gene>
    <name evidence="4" type="ORF">H8L47_24195</name>
</gene>
<evidence type="ECO:0000256" key="2">
    <source>
        <dbReference type="ARBA" id="ARBA00023315"/>
    </source>
</evidence>